<proteinExistence type="predicted"/>
<name>A0A517QAT9_9PLAN</name>
<evidence type="ECO:0000313" key="2">
    <source>
        <dbReference type="Proteomes" id="UP000315647"/>
    </source>
</evidence>
<organism evidence="1 2">
    <name type="scientific">Gimesia panareensis</name>
    <dbReference type="NCBI Taxonomy" id="2527978"/>
    <lineage>
        <taxon>Bacteria</taxon>
        <taxon>Pseudomonadati</taxon>
        <taxon>Planctomycetota</taxon>
        <taxon>Planctomycetia</taxon>
        <taxon>Planctomycetales</taxon>
        <taxon>Planctomycetaceae</taxon>
        <taxon>Gimesia</taxon>
    </lineage>
</organism>
<sequence length="165" mass="19316" precursor="true">MFACYVSHDSHDDLNFVNRRAGVKQNLCSEFSVSCLDLLLNCISVVLSLLRNDLKMYETFRIGDFYSGEKLEKSTAIQVDLSHLYAVFQYTHRPPRARSTIATIYDSGSADQVQCFQFWRQKRTEEREGDSVKAFDFCYHLQKIPDILSYWAYQFRCPCLTNYEI</sequence>
<keyword evidence="2" id="KW-1185">Reference proteome</keyword>
<dbReference type="Proteomes" id="UP000315647">
    <property type="component" value="Chromosome"/>
</dbReference>
<dbReference type="EMBL" id="CP037421">
    <property type="protein sequence ID" value="QDT28748.1"/>
    <property type="molecule type" value="Genomic_DNA"/>
</dbReference>
<evidence type="ECO:0000313" key="1">
    <source>
        <dbReference type="EMBL" id="QDT28748.1"/>
    </source>
</evidence>
<dbReference type="AlphaFoldDB" id="A0A517QAT9"/>
<accession>A0A518AA56</accession>
<accession>A0A517QAT9</accession>
<protein>
    <submittedName>
        <fullName evidence="1">Uncharacterized protein</fullName>
    </submittedName>
</protein>
<gene>
    <name evidence="1" type="ORF">Enr10x_40940</name>
</gene>
<reference evidence="1 2" key="1">
    <citation type="submission" date="2019-03" db="EMBL/GenBank/DDBJ databases">
        <title>Deep-cultivation of Planctomycetes and their phenomic and genomic characterization uncovers novel biology.</title>
        <authorList>
            <person name="Wiegand S."/>
            <person name="Jogler M."/>
            <person name="Boedeker C."/>
            <person name="Pinto D."/>
            <person name="Vollmers J."/>
            <person name="Rivas-Marin E."/>
            <person name="Kohn T."/>
            <person name="Peeters S.H."/>
            <person name="Heuer A."/>
            <person name="Rast P."/>
            <person name="Oberbeckmann S."/>
            <person name="Bunk B."/>
            <person name="Jeske O."/>
            <person name="Meyerdierks A."/>
            <person name="Storesund J.E."/>
            <person name="Kallscheuer N."/>
            <person name="Luecker S."/>
            <person name="Lage O.M."/>
            <person name="Pohl T."/>
            <person name="Merkel B.J."/>
            <person name="Hornburger P."/>
            <person name="Mueller R.-W."/>
            <person name="Bruemmer F."/>
            <person name="Labrenz M."/>
            <person name="Spormann A.M."/>
            <person name="Op den Camp H."/>
            <person name="Overmann J."/>
            <person name="Amann R."/>
            <person name="Jetten M.S.M."/>
            <person name="Mascher T."/>
            <person name="Medema M.H."/>
            <person name="Devos D.P."/>
            <person name="Kaster A.-K."/>
            <person name="Ovreas L."/>
            <person name="Rohde M."/>
            <person name="Galperin M.Y."/>
            <person name="Jogler C."/>
        </authorList>
    </citation>
    <scope>NUCLEOTIDE SEQUENCE [LARGE SCALE GENOMIC DNA]</scope>
    <source>
        <strain evidence="1 2">Enr10</strain>
    </source>
</reference>